<evidence type="ECO:0000313" key="8">
    <source>
        <dbReference type="Proteomes" id="UP001041814"/>
    </source>
</evidence>
<name>A0ABS1DUE4_RUBGE</name>
<dbReference type="Proteomes" id="UP001041814">
    <property type="component" value="Unassembled WGS sequence"/>
</dbReference>
<organism evidence="7 8">
    <name type="scientific">Rubrivivax gelatinosus</name>
    <name type="common">Rhodocyclus gelatinosus</name>
    <name type="synonym">Rhodopseudomonas gelatinosa</name>
    <dbReference type="NCBI Taxonomy" id="28068"/>
    <lineage>
        <taxon>Bacteria</taxon>
        <taxon>Pseudomonadati</taxon>
        <taxon>Pseudomonadota</taxon>
        <taxon>Betaproteobacteria</taxon>
        <taxon>Burkholderiales</taxon>
        <taxon>Sphaerotilaceae</taxon>
        <taxon>Rubrivivax</taxon>
    </lineage>
</organism>
<keyword evidence="8" id="KW-1185">Reference proteome</keyword>
<feature type="chain" id="PRO_5046187866" description="Outer membrane protein" evidence="6">
    <location>
        <begin position="26"/>
        <end position="260"/>
    </location>
</feature>
<evidence type="ECO:0000256" key="4">
    <source>
        <dbReference type="ARBA" id="ARBA00023136"/>
    </source>
</evidence>
<dbReference type="Pfam" id="PF06629">
    <property type="entry name" value="MipA"/>
    <property type="match status" value="1"/>
</dbReference>
<keyword evidence="5" id="KW-0998">Cell outer membrane</keyword>
<dbReference type="EMBL" id="NRRU01000025">
    <property type="protein sequence ID" value="MBK1712820.1"/>
    <property type="molecule type" value="Genomic_DNA"/>
</dbReference>
<evidence type="ECO:0000313" key="7">
    <source>
        <dbReference type="EMBL" id="MBK1712820.1"/>
    </source>
</evidence>
<comment type="subcellular location">
    <subcellularLocation>
        <location evidence="1">Cell outer membrane</location>
    </subcellularLocation>
</comment>
<dbReference type="PANTHER" id="PTHR38776">
    <property type="entry name" value="MLTA-INTERACTING PROTEIN-RELATED"/>
    <property type="match status" value="1"/>
</dbReference>
<feature type="signal peptide" evidence="6">
    <location>
        <begin position="1"/>
        <end position="25"/>
    </location>
</feature>
<comment type="similarity">
    <text evidence="2">Belongs to the MipA/OmpV family.</text>
</comment>
<reference evidence="7" key="2">
    <citation type="journal article" date="2020" name="Microorganisms">
        <title>Osmotic Adaptation and Compatible Solute Biosynthesis of Phototrophic Bacteria as Revealed from Genome Analyses.</title>
        <authorList>
            <person name="Imhoff J.F."/>
            <person name="Rahn T."/>
            <person name="Kunzel S."/>
            <person name="Keller A."/>
            <person name="Neulinger S.C."/>
        </authorList>
    </citation>
    <scope>NUCLEOTIDE SEQUENCE</scope>
    <source>
        <strain evidence="7">IM 151</strain>
    </source>
</reference>
<evidence type="ECO:0000256" key="1">
    <source>
        <dbReference type="ARBA" id="ARBA00004442"/>
    </source>
</evidence>
<dbReference type="PANTHER" id="PTHR38776:SF1">
    <property type="entry name" value="MLTA-INTERACTING PROTEIN-RELATED"/>
    <property type="match status" value="1"/>
</dbReference>
<proteinExistence type="inferred from homology"/>
<sequence>MTQNTNGAPRLLLALALLTAVAAHAAEPNGADQPETQRWGLGLALATMRSPYAGVDTKTRVLPLLTYESRWLRFAGTQLDLKLPSYGTLDFALRTQYSIGEGYEASDSDRLAGMAERKGSVYVGLASTWHNAVANVSLAYLKDVSGHSEGSQLKLGIEHGFTWGQQARIVPHLQFTRLDGTSVDYFYGVRSDEVRQGRAAYQGDATLAVQAGVRVQYSLAARQRLLVDLSATRYGSGVADSPIVERRTVPQLRLGYLYAF</sequence>
<evidence type="ECO:0000256" key="5">
    <source>
        <dbReference type="ARBA" id="ARBA00023237"/>
    </source>
</evidence>
<evidence type="ECO:0008006" key="9">
    <source>
        <dbReference type="Google" id="ProtNLM"/>
    </source>
</evidence>
<protein>
    <recommendedName>
        <fullName evidence="9">Outer membrane protein</fullName>
    </recommendedName>
</protein>
<keyword evidence="4" id="KW-0472">Membrane</keyword>
<comment type="caution">
    <text evidence="7">The sequence shown here is derived from an EMBL/GenBank/DDBJ whole genome shotgun (WGS) entry which is preliminary data.</text>
</comment>
<evidence type="ECO:0000256" key="2">
    <source>
        <dbReference type="ARBA" id="ARBA00005722"/>
    </source>
</evidence>
<keyword evidence="3 6" id="KW-0732">Signal</keyword>
<reference evidence="7" key="1">
    <citation type="submission" date="2017-08" db="EMBL/GenBank/DDBJ databases">
        <authorList>
            <person name="Imhoff J.F."/>
            <person name="Rahn T."/>
            <person name="Kuenzel S."/>
            <person name="Neulinger S.C."/>
        </authorList>
    </citation>
    <scope>NUCLEOTIDE SEQUENCE</scope>
    <source>
        <strain evidence="7">IM 151</strain>
    </source>
</reference>
<evidence type="ECO:0000256" key="3">
    <source>
        <dbReference type="ARBA" id="ARBA00022729"/>
    </source>
</evidence>
<gene>
    <name evidence="7" type="ORF">CKO43_08510</name>
</gene>
<dbReference type="InterPro" id="IPR010583">
    <property type="entry name" value="MipA"/>
</dbReference>
<dbReference type="RefSeq" id="WP_200378391.1">
    <property type="nucleotide sequence ID" value="NZ_NRRU01000025.1"/>
</dbReference>
<accession>A0ABS1DUE4</accession>
<evidence type="ECO:0000256" key="6">
    <source>
        <dbReference type="SAM" id="SignalP"/>
    </source>
</evidence>